<dbReference type="SUPFAM" id="SSF51197">
    <property type="entry name" value="Clavaminate synthase-like"/>
    <property type="match status" value="1"/>
</dbReference>
<feature type="region of interest" description="Disordered" evidence="1">
    <location>
        <begin position="33"/>
        <end position="53"/>
    </location>
</feature>
<sequence length="456" mass="48549">MRLVKNVAGVDGLHIALDAFGEAAERRLFESQRIHAPQESHGPNSDADGRRAGRCHRPLPDDVDLFRVCNLVGDCDLFPGYVTPDYVYAITYPPKAAFNKHLDSRYRWGETVVGVTLGQAGTVYFEPNTQAIKAAGPPAAAPPDAGEAGGADAFRVRIKHYDESGSFAIELELPRRSVYVMSGEARTLWKHGIRQQKPGSLPPPPPWNPYNMRRALTLRATKAFSDACLQERLRQATDEAERAALRRRIAAQDKFRPQSSAARLNDRDLAELREEGERMRRHVATQRHRHARFPPSELHFPLPESVACGVRAAADSWPPNGGLRLGGAASPLGSVALASEEEELQEAIRASLRAAGAPVATEPGSSAGGGGGGEGDPIELDTSDEEAPLTAAAAAAGSAAAETAGTPGPPAAAAAAAAAAGTKRALEARRAAEEDGDGEEELRRMREARLARLGGA</sequence>
<feature type="compositionally biased region" description="Gly residues" evidence="1">
    <location>
        <begin position="366"/>
        <end position="375"/>
    </location>
</feature>
<dbReference type="HOGENOM" id="CLU_048366_0_0_1"/>
<dbReference type="GO" id="GO:0070988">
    <property type="term" value="P:demethylation"/>
    <property type="evidence" value="ECO:0007669"/>
    <property type="project" value="InterPro"/>
</dbReference>
<dbReference type="eggNOG" id="ENOG502S13J">
    <property type="taxonomic scope" value="Eukaryota"/>
</dbReference>
<feature type="domain" description="Alpha-ketoglutarate-dependent dioxygenase AlkB-like" evidence="2">
    <location>
        <begin position="75"/>
        <end position="219"/>
    </location>
</feature>
<dbReference type="GO" id="GO:0032451">
    <property type="term" value="F:demethylase activity"/>
    <property type="evidence" value="ECO:0007669"/>
    <property type="project" value="TreeGrafter"/>
</dbReference>
<evidence type="ECO:0000313" key="3">
    <source>
        <dbReference type="EnsemblProtists" id="EOD12998"/>
    </source>
</evidence>
<reference evidence="3" key="2">
    <citation type="submission" date="2024-10" db="UniProtKB">
        <authorList>
            <consortium name="EnsemblProtists"/>
        </authorList>
    </citation>
    <scope>IDENTIFICATION</scope>
</reference>
<dbReference type="AlphaFoldDB" id="A0A0D3IP13"/>
<dbReference type="Proteomes" id="UP000013827">
    <property type="component" value="Unassembled WGS sequence"/>
</dbReference>
<dbReference type="InterPro" id="IPR032857">
    <property type="entry name" value="ALKBH4"/>
</dbReference>
<feature type="compositionally biased region" description="Basic and acidic residues" evidence="1">
    <location>
        <begin position="424"/>
        <end position="433"/>
    </location>
</feature>
<reference evidence="4" key="1">
    <citation type="journal article" date="2013" name="Nature">
        <title>Pan genome of the phytoplankton Emiliania underpins its global distribution.</title>
        <authorList>
            <person name="Read B.A."/>
            <person name="Kegel J."/>
            <person name="Klute M.J."/>
            <person name="Kuo A."/>
            <person name="Lefebvre S.C."/>
            <person name="Maumus F."/>
            <person name="Mayer C."/>
            <person name="Miller J."/>
            <person name="Monier A."/>
            <person name="Salamov A."/>
            <person name="Young J."/>
            <person name="Aguilar M."/>
            <person name="Claverie J.M."/>
            <person name="Frickenhaus S."/>
            <person name="Gonzalez K."/>
            <person name="Herman E.K."/>
            <person name="Lin Y.C."/>
            <person name="Napier J."/>
            <person name="Ogata H."/>
            <person name="Sarno A.F."/>
            <person name="Shmutz J."/>
            <person name="Schroeder D."/>
            <person name="de Vargas C."/>
            <person name="Verret F."/>
            <person name="von Dassow P."/>
            <person name="Valentin K."/>
            <person name="Van de Peer Y."/>
            <person name="Wheeler G."/>
            <person name="Dacks J.B."/>
            <person name="Delwiche C.F."/>
            <person name="Dyhrman S.T."/>
            <person name="Glockner G."/>
            <person name="John U."/>
            <person name="Richards T."/>
            <person name="Worden A.Z."/>
            <person name="Zhang X."/>
            <person name="Grigoriev I.V."/>
            <person name="Allen A.E."/>
            <person name="Bidle K."/>
            <person name="Borodovsky M."/>
            <person name="Bowler C."/>
            <person name="Brownlee C."/>
            <person name="Cock J.M."/>
            <person name="Elias M."/>
            <person name="Gladyshev V.N."/>
            <person name="Groth M."/>
            <person name="Guda C."/>
            <person name="Hadaegh A."/>
            <person name="Iglesias-Rodriguez M.D."/>
            <person name="Jenkins J."/>
            <person name="Jones B.M."/>
            <person name="Lawson T."/>
            <person name="Leese F."/>
            <person name="Lindquist E."/>
            <person name="Lobanov A."/>
            <person name="Lomsadze A."/>
            <person name="Malik S.B."/>
            <person name="Marsh M.E."/>
            <person name="Mackinder L."/>
            <person name="Mock T."/>
            <person name="Mueller-Roeber B."/>
            <person name="Pagarete A."/>
            <person name="Parker M."/>
            <person name="Probert I."/>
            <person name="Quesneville H."/>
            <person name="Raines C."/>
            <person name="Rensing S.A."/>
            <person name="Riano-Pachon D.M."/>
            <person name="Richier S."/>
            <person name="Rokitta S."/>
            <person name="Shiraiwa Y."/>
            <person name="Soanes D.M."/>
            <person name="van der Giezen M."/>
            <person name="Wahlund T.M."/>
            <person name="Williams B."/>
            <person name="Wilson W."/>
            <person name="Wolfe G."/>
            <person name="Wurch L.L."/>
        </authorList>
    </citation>
    <scope>NUCLEOTIDE SEQUENCE</scope>
</reference>
<keyword evidence="4" id="KW-1185">Reference proteome</keyword>
<dbReference type="InterPro" id="IPR027450">
    <property type="entry name" value="AlkB-like"/>
</dbReference>
<feature type="compositionally biased region" description="Acidic residues" evidence="1">
    <location>
        <begin position="376"/>
        <end position="387"/>
    </location>
</feature>
<dbReference type="GeneID" id="17259145"/>
<evidence type="ECO:0000259" key="2">
    <source>
        <dbReference type="Pfam" id="PF13532"/>
    </source>
</evidence>
<proteinExistence type="predicted"/>
<organism evidence="3 4">
    <name type="scientific">Emiliania huxleyi (strain CCMP1516)</name>
    <dbReference type="NCBI Taxonomy" id="280463"/>
    <lineage>
        <taxon>Eukaryota</taxon>
        <taxon>Haptista</taxon>
        <taxon>Haptophyta</taxon>
        <taxon>Prymnesiophyceae</taxon>
        <taxon>Isochrysidales</taxon>
        <taxon>Noelaerhabdaceae</taxon>
        <taxon>Emiliania</taxon>
    </lineage>
</organism>
<feature type="region of interest" description="Disordered" evidence="1">
    <location>
        <begin position="355"/>
        <end position="443"/>
    </location>
</feature>
<accession>A0A0D3IP13</accession>
<dbReference type="Pfam" id="PF13532">
    <property type="entry name" value="2OG-FeII_Oxy_2"/>
    <property type="match status" value="1"/>
</dbReference>
<dbReference type="InterPro" id="IPR003903">
    <property type="entry name" value="UIM_dom"/>
</dbReference>
<dbReference type="GO" id="GO:0016491">
    <property type="term" value="F:oxidoreductase activity"/>
    <property type="evidence" value="ECO:0007669"/>
    <property type="project" value="TreeGrafter"/>
</dbReference>
<dbReference type="PaxDb" id="2903-EOD12998"/>
<dbReference type="PANTHER" id="PTHR12463">
    <property type="entry name" value="OXYGENASE-RELATED"/>
    <property type="match status" value="1"/>
</dbReference>
<dbReference type="PROSITE" id="PS50330">
    <property type="entry name" value="UIM"/>
    <property type="match status" value="1"/>
</dbReference>
<dbReference type="EnsemblProtists" id="EOD12998">
    <property type="protein sequence ID" value="EOD12998"/>
    <property type="gene ID" value="EMIHUDRAFT_120001"/>
</dbReference>
<dbReference type="Gene3D" id="2.60.120.590">
    <property type="entry name" value="Alpha-ketoglutarate-dependent dioxygenase AlkB-like"/>
    <property type="match status" value="1"/>
</dbReference>
<dbReference type="PANTHER" id="PTHR12463:SF1">
    <property type="entry name" value="2-OXOGLUTARATE AND FE-DEPENDENT OXYGENASE FAMILY PROTEIN"/>
    <property type="match status" value="1"/>
</dbReference>
<feature type="compositionally biased region" description="Low complexity" evidence="1">
    <location>
        <begin position="388"/>
        <end position="423"/>
    </location>
</feature>
<evidence type="ECO:0000313" key="4">
    <source>
        <dbReference type="Proteomes" id="UP000013827"/>
    </source>
</evidence>
<evidence type="ECO:0000256" key="1">
    <source>
        <dbReference type="SAM" id="MobiDB-lite"/>
    </source>
</evidence>
<name>A0A0D3IP13_EMIH1</name>
<protein>
    <recommendedName>
        <fullName evidence="2">Alpha-ketoglutarate-dependent dioxygenase AlkB-like domain-containing protein</fullName>
    </recommendedName>
</protein>
<dbReference type="InterPro" id="IPR037151">
    <property type="entry name" value="AlkB-like_sf"/>
</dbReference>
<dbReference type="RefSeq" id="XP_005765427.1">
    <property type="nucleotide sequence ID" value="XM_005765370.1"/>
</dbReference>
<dbReference type="KEGG" id="ehx:EMIHUDRAFT_120001"/>